<organism evidence="2">
    <name type="scientific">Pfiesteria piscicida</name>
    <name type="common">Phantom dinoflagellate</name>
    <dbReference type="NCBI Taxonomy" id="71001"/>
    <lineage>
        <taxon>Eukaryota</taxon>
        <taxon>Sar</taxon>
        <taxon>Alveolata</taxon>
        <taxon>Dinophyceae</taxon>
        <taxon>Peridiniales</taxon>
        <taxon>Pfiesteriaceae</taxon>
        <taxon>Pfiesteria</taxon>
    </lineage>
</organism>
<keyword evidence="1" id="KW-0812">Transmembrane</keyword>
<reference evidence="2" key="2">
    <citation type="book" date="2010" name="PROCEEDINGS OF 13TH INTERNATIONAL CONFERENCE ON HARMFUL ALGAE" publisher="International Society For The Study of Harmful Algae" city="Hong Kong, China">
        <title>Dinoflagellate meta-transcriptomics enabled by spliced leader.</title>
        <editorList>
            <person name="Unknown A."/>
        </editorList>
        <authorList>
            <person name="Lin S."/>
            <person name="Zhang H."/>
        </authorList>
    </citation>
    <scope>NUCLEOTIDE SEQUENCE</scope>
    <source>
        <strain evidence="2">CCMP1831</strain>
    </source>
</reference>
<accession>E8Z6M0</accession>
<dbReference type="AlphaFoldDB" id="E8Z6M0"/>
<keyword evidence="1" id="KW-1133">Transmembrane helix</keyword>
<protein>
    <submittedName>
        <fullName evidence="2">Uncharacterized protein</fullName>
    </submittedName>
</protein>
<evidence type="ECO:0000256" key="1">
    <source>
        <dbReference type="SAM" id="Phobius"/>
    </source>
</evidence>
<feature type="non-terminal residue" evidence="2">
    <location>
        <position position="1"/>
    </location>
</feature>
<feature type="non-terminal residue" evidence="2">
    <location>
        <position position="87"/>
    </location>
</feature>
<reference evidence="2" key="1">
    <citation type="submission" date="2008-12" db="EMBL/GenBank/DDBJ databases">
        <authorList>
            <person name="Zhang H."/>
            <person name="Lin S."/>
        </authorList>
    </citation>
    <scope>NUCLEOTIDE SEQUENCE</scope>
    <source>
        <strain evidence="2">CCMP1831</strain>
    </source>
</reference>
<sequence>NGIGFTRVLFAKGGWEDSARLNWKQHHTENAVALSIDWRTGKKEKLDSKLHRIVFYEIGGIALGVILVSFLERHPPGPRSPIRRRLG</sequence>
<name>E8Z6M0_PFIPI</name>
<keyword evidence="1" id="KW-0472">Membrane</keyword>
<evidence type="ECO:0000313" key="2">
    <source>
        <dbReference type="EMBL" id="ACU45100.1"/>
    </source>
</evidence>
<dbReference type="EMBL" id="FJ600051">
    <property type="protein sequence ID" value="ACU45100.1"/>
    <property type="molecule type" value="mRNA"/>
</dbReference>
<feature type="transmembrane region" description="Helical" evidence="1">
    <location>
        <begin position="53"/>
        <end position="71"/>
    </location>
</feature>
<proteinExistence type="evidence at transcript level"/>